<feature type="transmembrane region" description="Helical" evidence="3">
    <location>
        <begin position="99"/>
        <end position="118"/>
    </location>
</feature>
<evidence type="ECO:0000256" key="4">
    <source>
        <dbReference type="SAM" id="SignalP"/>
    </source>
</evidence>
<evidence type="ECO:0000259" key="5">
    <source>
        <dbReference type="Pfam" id="PF10881"/>
    </source>
</evidence>
<evidence type="ECO:0000256" key="1">
    <source>
        <dbReference type="SAM" id="Coils"/>
    </source>
</evidence>
<feature type="domain" description="DUF2726" evidence="5">
    <location>
        <begin position="239"/>
        <end position="322"/>
    </location>
</feature>
<keyword evidence="4" id="KW-0732">Signal</keyword>
<dbReference type="EMBL" id="CP000928">
    <property type="protein sequence ID" value="ABZ74351.1"/>
    <property type="molecule type" value="Genomic_DNA"/>
</dbReference>
<name>B0T9H6_CAUSK</name>
<feature type="compositionally biased region" description="Basic residues" evidence="2">
    <location>
        <begin position="49"/>
        <end position="77"/>
    </location>
</feature>
<keyword evidence="6" id="KW-0614">Plasmid</keyword>
<evidence type="ECO:0000256" key="2">
    <source>
        <dbReference type="SAM" id="MobiDB-lite"/>
    </source>
</evidence>
<dbReference type="OrthoDB" id="5679025at2"/>
<keyword evidence="3" id="KW-1133">Transmembrane helix</keyword>
<protein>
    <recommendedName>
        <fullName evidence="5">DUF2726 domain-containing protein</fullName>
    </recommendedName>
</protein>
<evidence type="ECO:0000313" key="6">
    <source>
        <dbReference type="EMBL" id="ABZ74351.1"/>
    </source>
</evidence>
<keyword evidence="3" id="KW-0472">Membrane</keyword>
<feature type="chain" id="PRO_5002753128" description="DUF2726 domain-containing protein" evidence="4">
    <location>
        <begin position="24"/>
        <end position="364"/>
    </location>
</feature>
<dbReference type="HOGENOM" id="CLU_760096_0_0_5"/>
<dbReference type="InterPro" id="IPR024402">
    <property type="entry name" value="DUF2726"/>
</dbReference>
<sequence>MVKLTRRVSLFVASIGLVVLLGAASPAPTELSTEPRALVQSAGPQTKTSARKASHHRAKTKASQRTKRTKGSARKSKPVVAKPSPVPIAPWWLRVARDLQLILAQFLALLLAAWAVIARERVKTAEAMIEDLQVQLERNKEHDRAVAQRMEQLSHVAGEVQVLAEQRDGAQDELAALRTANATLTRKLAHRKRYSDEMMQQTLDKALAHASPVVTPSELLNDGERFVRSVAEPWARDHGLKLLAQVNMGGFIKPQPGAMEIEILATYNAKRVDFLVCAADDTPLFVIEHQGPGHLQGNAEARDEIKRRVLHLAGLGLVETYKATGAPQILRRLDYALAHPKRVVPAWRRAPWKFRPGKRARSAA</sequence>
<feature type="coiled-coil region" evidence="1">
    <location>
        <begin position="115"/>
        <end position="187"/>
    </location>
</feature>
<feature type="signal peptide" evidence="4">
    <location>
        <begin position="1"/>
        <end position="23"/>
    </location>
</feature>
<evidence type="ECO:0000256" key="3">
    <source>
        <dbReference type="SAM" id="Phobius"/>
    </source>
</evidence>
<organism evidence="6">
    <name type="scientific">Caulobacter sp. (strain K31)</name>
    <dbReference type="NCBI Taxonomy" id="366602"/>
    <lineage>
        <taxon>Bacteria</taxon>
        <taxon>Pseudomonadati</taxon>
        <taxon>Pseudomonadota</taxon>
        <taxon>Alphaproteobacteria</taxon>
        <taxon>Caulobacterales</taxon>
        <taxon>Caulobacteraceae</taxon>
        <taxon>Caulobacter</taxon>
    </lineage>
</organism>
<dbReference type="Pfam" id="PF10881">
    <property type="entry name" value="DUF2726"/>
    <property type="match status" value="1"/>
</dbReference>
<reference evidence="6" key="1">
    <citation type="submission" date="2008-01" db="EMBL/GenBank/DDBJ databases">
        <title>Complete sequence of plasmid1 pCAUL01 of Caulobacter sp. K31.</title>
        <authorList>
            <consortium name="US DOE Joint Genome Institute"/>
            <person name="Copeland A."/>
            <person name="Lucas S."/>
            <person name="Lapidus A."/>
            <person name="Barry K."/>
            <person name="Glavina del Rio T."/>
            <person name="Dalin E."/>
            <person name="Tice H."/>
            <person name="Pitluck S."/>
            <person name="Bruce D."/>
            <person name="Goodwin L."/>
            <person name="Thompson L.S."/>
            <person name="Brettin T."/>
            <person name="Detter J.C."/>
            <person name="Han C."/>
            <person name="Schmutz J."/>
            <person name="Larimer F."/>
            <person name="Land M."/>
            <person name="Hauser L."/>
            <person name="Kyrpides N."/>
            <person name="Kim E."/>
            <person name="Stephens C."/>
            <person name="Richardson P."/>
        </authorList>
    </citation>
    <scope>NUCLEOTIDE SEQUENCE [LARGE SCALE GENOMIC DNA]</scope>
    <source>
        <strain evidence="6">K31</strain>
        <plasmid evidence="6">pCAUL01</plasmid>
    </source>
</reference>
<feature type="region of interest" description="Disordered" evidence="2">
    <location>
        <begin position="28"/>
        <end position="81"/>
    </location>
</feature>
<accession>B0T9H6</accession>
<dbReference type="KEGG" id="cak:Caul_5231"/>
<keyword evidence="3" id="KW-0812">Transmembrane</keyword>
<geneLocation type="plasmid" evidence="6">
    <name>pCAUL01</name>
</geneLocation>
<gene>
    <name evidence="6" type="ordered locus">Caul_5231</name>
</gene>
<proteinExistence type="predicted"/>
<dbReference type="AlphaFoldDB" id="B0T9H6"/>
<keyword evidence="1" id="KW-0175">Coiled coil</keyword>